<dbReference type="eggNOG" id="COG3311">
    <property type="taxonomic scope" value="Bacteria"/>
</dbReference>
<organism evidence="2 3">
    <name type="scientific">Thioflavicoccus mobilis 8321</name>
    <dbReference type="NCBI Taxonomy" id="765912"/>
    <lineage>
        <taxon>Bacteria</taxon>
        <taxon>Pseudomonadati</taxon>
        <taxon>Pseudomonadota</taxon>
        <taxon>Gammaproteobacteria</taxon>
        <taxon>Chromatiales</taxon>
        <taxon>Chromatiaceae</taxon>
        <taxon>Thioflavicoccus</taxon>
    </lineage>
</organism>
<evidence type="ECO:0000313" key="2">
    <source>
        <dbReference type="EMBL" id="AGA90541.1"/>
    </source>
</evidence>
<dbReference type="InterPro" id="IPR041657">
    <property type="entry name" value="HTH_17"/>
</dbReference>
<dbReference type="InterPro" id="IPR009061">
    <property type="entry name" value="DNA-bd_dom_put_sf"/>
</dbReference>
<keyword evidence="3" id="KW-1185">Reference proteome</keyword>
<dbReference type="SUPFAM" id="SSF46955">
    <property type="entry name" value="Putative DNA-binding domain"/>
    <property type="match status" value="1"/>
</dbReference>
<evidence type="ECO:0000259" key="1">
    <source>
        <dbReference type="Pfam" id="PF12728"/>
    </source>
</evidence>
<dbReference type="Proteomes" id="UP000010816">
    <property type="component" value="Chromosome"/>
</dbReference>
<dbReference type="EMBL" id="CP003051">
    <property type="protein sequence ID" value="AGA90541.1"/>
    <property type="molecule type" value="Genomic_DNA"/>
</dbReference>
<dbReference type="Pfam" id="PF12728">
    <property type="entry name" value="HTH_17"/>
    <property type="match status" value="1"/>
</dbReference>
<name>L0GX49_9GAMM</name>
<dbReference type="AlphaFoldDB" id="L0GX49"/>
<evidence type="ECO:0000313" key="3">
    <source>
        <dbReference type="Proteomes" id="UP000010816"/>
    </source>
</evidence>
<gene>
    <name evidence="2" type="ORF">Thimo_1769</name>
</gene>
<dbReference type="KEGG" id="tmb:Thimo_1769"/>
<feature type="domain" description="Helix-turn-helix" evidence="1">
    <location>
        <begin position="16"/>
        <end position="60"/>
    </location>
</feature>
<dbReference type="HOGENOM" id="CLU_140176_9_5_6"/>
<dbReference type="InterPro" id="IPR036388">
    <property type="entry name" value="WH-like_DNA-bd_sf"/>
</dbReference>
<accession>L0GX49</accession>
<proteinExistence type="predicted"/>
<dbReference type="OrthoDB" id="5297660at2"/>
<dbReference type="STRING" id="765912.Thimo_1769"/>
<dbReference type="RefSeq" id="WP_015280682.1">
    <property type="nucleotide sequence ID" value="NC_019940.1"/>
</dbReference>
<protein>
    <recommendedName>
        <fullName evidence="1">Helix-turn-helix domain-containing protein</fullName>
    </recommendedName>
</protein>
<sequence>MTSPTESPARRLATEKEAAAFLNVSPRTLQAWRVRGGGPEYVKLGNAAVRYDPAALDRFVVENTRANTAA</sequence>
<dbReference type="Gene3D" id="1.10.10.10">
    <property type="entry name" value="Winged helix-like DNA-binding domain superfamily/Winged helix DNA-binding domain"/>
    <property type="match status" value="1"/>
</dbReference>
<reference evidence="2 3" key="1">
    <citation type="submission" date="2011-09" db="EMBL/GenBank/DDBJ databases">
        <title>Complete sequence of chromosome of Thioflavicoccus mobilis 8321.</title>
        <authorList>
            <consortium name="US DOE Joint Genome Institute"/>
            <person name="Lucas S."/>
            <person name="Han J."/>
            <person name="Lapidus A."/>
            <person name="Cheng J.-F."/>
            <person name="Goodwin L."/>
            <person name="Pitluck S."/>
            <person name="Peters L."/>
            <person name="Ovchinnikova G."/>
            <person name="Lu M."/>
            <person name="Detter J.C."/>
            <person name="Han C."/>
            <person name="Tapia R."/>
            <person name="Land M."/>
            <person name="Hauser L."/>
            <person name="Kyrpides N."/>
            <person name="Ivanova N."/>
            <person name="Pagani I."/>
            <person name="Vogl K."/>
            <person name="Liu Z."/>
            <person name="Imhoff J."/>
            <person name="Thiel V."/>
            <person name="Frigaard N.-U."/>
            <person name="Bryant D."/>
            <person name="Woyke T."/>
        </authorList>
    </citation>
    <scope>NUCLEOTIDE SEQUENCE [LARGE SCALE GENOMIC DNA]</scope>
    <source>
        <strain evidence="2 3">8321</strain>
    </source>
</reference>